<evidence type="ECO:0000256" key="8">
    <source>
        <dbReference type="ARBA" id="ARBA00022777"/>
    </source>
</evidence>
<dbReference type="AlphaFoldDB" id="A0A4U8Q4X7"/>
<dbReference type="InterPro" id="IPR050736">
    <property type="entry name" value="Sensor_HK_Regulatory"/>
</dbReference>
<keyword evidence="12" id="KW-0472">Membrane</keyword>
<evidence type="ECO:0000259" key="14">
    <source>
        <dbReference type="PROSITE" id="PS50109"/>
    </source>
</evidence>
<dbReference type="RefSeq" id="WP_138002999.1">
    <property type="nucleotide sequence ID" value="NZ_QGQD01000062.1"/>
</dbReference>
<keyword evidence="16" id="KW-1185">Reference proteome</keyword>
<dbReference type="GO" id="GO:0016020">
    <property type="term" value="C:membrane"/>
    <property type="evidence" value="ECO:0007669"/>
    <property type="project" value="UniProtKB-SubCell"/>
</dbReference>
<evidence type="ECO:0000256" key="5">
    <source>
        <dbReference type="ARBA" id="ARBA00022679"/>
    </source>
</evidence>
<evidence type="ECO:0000256" key="4">
    <source>
        <dbReference type="ARBA" id="ARBA00022553"/>
    </source>
</evidence>
<keyword evidence="9" id="KW-0067">ATP-binding</keyword>
<dbReference type="InterPro" id="IPR036097">
    <property type="entry name" value="HisK_dim/P_sf"/>
</dbReference>
<keyword evidence="5 15" id="KW-0808">Transferase</keyword>
<dbReference type="InterPro" id="IPR004358">
    <property type="entry name" value="Sig_transdc_His_kin-like_C"/>
</dbReference>
<dbReference type="Gene3D" id="3.30.565.10">
    <property type="entry name" value="Histidine kinase-like ATPase, C-terminal domain"/>
    <property type="match status" value="1"/>
</dbReference>
<dbReference type="PANTHER" id="PTHR43711:SF1">
    <property type="entry name" value="HISTIDINE KINASE 1"/>
    <property type="match status" value="1"/>
</dbReference>
<dbReference type="InterPro" id="IPR036890">
    <property type="entry name" value="HATPase_C_sf"/>
</dbReference>
<dbReference type="EC" id="2.7.13.3" evidence="3"/>
<dbReference type="InterPro" id="IPR003594">
    <property type="entry name" value="HATPase_dom"/>
</dbReference>
<evidence type="ECO:0000313" key="15">
    <source>
        <dbReference type="EMBL" id="TLC99881.1"/>
    </source>
</evidence>
<evidence type="ECO:0000256" key="9">
    <source>
        <dbReference type="ARBA" id="ARBA00022840"/>
    </source>
</evidence>
<comment type="subcellular location">
    <subcellularLocation>
        <location evidence="2">Membrane</location>
    </subcellularLocation>
</comment>
<organism evidence="15 16">
    <name type="scientific">Robinsoniella peoriensis</name>
    <dbReference type="NCBI Taxonomy" id="180332"/>
    <lineage>
        <taxon>Bacteria</taxon>
        <taxon>Bacillati</taxon>
        <taxon>Bacillota</taxon>
        <taxon>Clostridia</taxon>
        <taxon>Lachnospirales</taxon>
        <taxon>Lachnospiraceae</taxon>
        <taxon>Robinsoniella</taxon>
    </lineage>
</organism>
<dbReference type="PROSITE" id="PS50109">
    <property type="entry name" value="HIS_KIN"/>
    <property type="match status" value="1"/>
</dbReference>
<keyword evidence="13" id="KW-0175">Coiled coil</keyword>
<dbReference type="Gene3D" id="1.10.287.130">
    <property type="match status" value="1"/>
</dbReference>
<evidence type="ECO:0000256" key="1">
    <source>
        <dbReference type="ARBA" id="ARBA00000085"/>
    </source>
</evidence>
<evidence type="ECO:0000256" key="10">
    <source>
        <dbReference type="ARBA" id="ARBA00022989"/>
    </source>
</evidence>
<keyword evidence="7" id="KW-0547">Nucleotide-binding</keyword>
<dbReference type="GO" id="GO:0005524">
    <property type="term" value="F:ATP binding"/>
    <property type="evidence" value="ECO:0007669"/>
    <property type="project" value="UniProtKB-KW"/>
</dbReference>
<evidence type="ECO:0000256" key="6">
    <source>
        <dbReference type="ARBA" id="ARBA00022692"/>
    </source>
</evidence>
<keyword evidence="8 15" id="KW-0418">Kinase</keyword>
<dbReference type="GO" id="GO:0000155">
    <property type="term" value="F:phosphorelay sensor kinase activity"/>
    <property type="evidence" value="ECO:0007669"/>
    <property type="project" value="InterPro"/>
</dbReference>
<feature type="coiled-coil region" evidence="13">
    <location>
        <begin position="59"/>
        <end position="86"/>
    </location>
</feature>
<dbReference type="SUPFAM" id="SSF47384">
    <property type="entry name" value="Homodimeric domain of signal transducing histidine kinase"/>
    <property type="match status" value="1"/>
</dbReference>
<keyword evidence="10" id="KW-1133">Transmembrane helix</keyword>
<gene>
    <name evidence="15" type="primary">tcrY</name>
    <name evidence="15" type="ORF">DSM106044_03267</name>
</gene>
<keyword evidence="4" id="KW-0597">Phosphoprotein</keyword>
<dbReference type="SMART" id="SM00388">
    <property type="entry name" value="HisKA"/>
    <property type="match status" value="1"/>
</dbReference>
<reference evidence="15 16" key="1">
    <citation type="journal article" date="2019" name="Anaerobe">
        <title>Detection of Robinsoniella peoriensis in multiple bone samples of a trauma patient.</title>
        <authorList>
            <person name="Schrottner P."/>
            <person name="Hartwich K."/>
            <person name="Bunk B."/>
            <person name="Schober I."/>
            <person name="Helbig S."/>
            <person name="Rudolph W.W."/>
            <person name="Gunzer F."/>
        </authorList>
    </citation>
    <scope>NUCLEOTIDE SEQUENCE [LARGE SCALE GENOMIC DNA]</scope>
    <source>
        <strain evidence="15 16">DSM 106044</strain>
    </source>
</reference>
<dbReference type="FunFam" id="3.30.565.10:FF:000013">
    <property type="entry name" value="Two-component sensor histidine kinase"/>
    <property type="match status" value="1"/>
</dbReference>
<feature type="domain" description="Histidine kinase" evidence="14">
    <location>
        <begin position="93"/>
        <end position="310"/>
    </location>
</feature>
<dbReference type="Proteomes" id="UP000306509">
    <property type="component" value="Unassembled WGS sequence"/>
</dbReference>
<dbReference type="SUPFAM" id="SSF55874">
    <property type="entry name" value="ATPase domain of HSP90 chaperone/DNA topoisomerase II/histidine kinase"/>
    <property type="match status" value="1"/>
</dbReference>
<keyword evidence="6" id="KW-0812">Transmembrane</keyword>
<dbReference type="PRINTS" id="PR00344">
    <property type="entry name" value="BCTRLSENSOR"/>
</dbReference>
<dbReference type="STRING" id="180332.GCA_000797495_04601"/>
<dbReference type="PANTHER" id="PTHR43711">
    <property type="entry name" value="TWO-COMPONENT HISTIDINE KINASE"/>
    <property type="match status" value="1"/>
</dbReference>
<protein>
    <recommendedName>
        <fullName evidence="3">histidine kinase</fullName>
        <ecNumber evidence="3">2.7.13.3</ecNumber>
    </recommendedName>
</protein>
<dbReference type="InterPro" id="IPR003661">
    <property type="entry name" value="HisK_dim/P_dom"/>
</dbReference>
<evidence type="ECO:0000256" key="12">
    <source>
        <dbReference type="ARBA" id="ARBA00023136"/>
    </source>
</evidence>
<evidence type="ECO:0000256" key="2">
    <source>
        <dbReference type="ARBA" id="ARBA00004370"/>
    </source>
</evidence>
<evidence type="ECO:0000256" key="7">
    <source>
        <dbReference type="ARBA" id="ARBA00022741"/>
    </source>
</evidence>
<proteinExistence type="predicted"/>
<evidence type="ECO:0000256" key="3">
    <source>
        <dbReference type="ARBA" id="ARBA00012438"/>
    </source>
</evidence>
<dbReference type="Pfam" id="PF02518">
    <property type="entry name" value="HATPase_c"/>
    <property type="match status" value="1"/>
</dbReference>
<dbReference type="EMBL" id="QGQD01000062">
    <property type="protein sequence ID" value="TLC99881.1"/>
    <property type="molecule type" value="Genomic_DNA"/>
</dbReference>
<dbReference type="SMART" id="SM00387">
    <property type="entry name" value="HATPase_c"/>
    <property type="match status" value="1"/>
</dbReference>
<dbReference type="CDD" id="cd00082">
    <property type="entry name" value="HisKA"/>
    <property type="match status" value="1"/>
</dbReference>
<sequence>MSNIILCFVCVILAVGLIIVLSKYINQSRQLNKITGEISGFLEKGSSDTLLALSDEKEIQKLLVQINDLLERQNSLEMERKNQEDSNRKMLANISHDLKTPLTVILGYSEMIRNQEGISLDSIQQKVDKIYRKTTDVLEMINIFFDLVKIESGELALEMQELDLCEIARNEILNYYDMLQEGGFEVEIDIPEEEVPVEADKQAVKRILANLLQNAIKYGADGRYLRLGITWKEDYVMIQVEDRGKGIIEDSQDKIFERLVTLEDSRNKKYQGSGLGLTITKRLVEAMRGSIRVKSRPFVKTVFTVSLPKK</sequence>
<evidence type="ECO:0000256" key="11">
    <source>
        <dbReference type="ARBA" id="ARBA00023012"/>
    </source>
</evidence>
<accession>A0A4U8Q4X7</accession>
<evidence type="ECO:0000256" key="13">
    <source>
        <dbReference type="SAM" id="Coils"/>
    </source>
</evidence>
<dbReference type="InterPro" id="IPR005467">
    <property type="entry name" value="His_kinase_dom"/>
</dbReference>
<name>A0A4U8Q4X7_9FIRM</name>
<comment type="catalytic activity">
    <reaction evidence="1">
        <text>ATP + protein L-histidine = ADP + protein N-phospho-L-histidine.</text>
        <dbReference type="EC" id="2.7.13.3"/>
    </reaction>
</comment>
<dbReference type="Pfam" id="PF00512">
    <property type="entry name" value="HisKA"/>
    <property type="match status" value="1"/>
</dbReference>
<comment type="caution">
    <text evidence="15">The sequence shown here is derived from an EMBL/GenBank/DDBJ whole genome shotgun (WGS) entry which is preliminary data.</text>
</comment>
<keyword evidence="11" id="KW-0902">Two-component regulatory system</keyword>
<evidence type="ECO:0000313" key="16">
    <source>
        <dbReference type="Proteomes" id="UP000306509"/>
    </source>
</evidence>